<dbReference type="GO" id="GO:0006629">
    <property type="term" value="P:lipid metabolic process"/>
    <property type="evidence" value="ECO:0007669"/>
    <property type="project" value="UniProtKB-ARBA"/>
</dbReference>
<evidence type="ECO:0008006" key="9">
    <source>
        <dbReference type="Google" id="ProtNLM"/>
    </source>
</evidence>
<keyword evidence="2 5" id="KW-0479">Metal-binding</keyword>
<evidence type="ECO:0000256" key="2">
    <source>
        <dbReference type="ARBA" id="ARBA00022723"/>
    </source>
</evidence>
<keyword evidence="3 6" id="KW-0560">Oxidoreductase</keyword>
<protein>
    <recommendedName>
        <fullName evidence="9">Cytochrome P450</fullName>
    </recommendedName>
</protein>
<feature type="binding site" description="axial binding residue" evidence="5">
    <location>
        <position position="439"/>
    </location>
    <ligand>
        <name>heme</name>
        <dbReference type="ChEBI" id="CHEBI:30413"/>
    </ligand>
    <ligandPart>
        <name>Fe</name>
        <dbReference type="ChEBI" id="CHEBI:18248"/>
    </ligandPart>
</feature>
<evidence type="ECO:0000256" key="4">
    <source>
        <dbReference type="ARBA" id="ARBA00023004"/>
    </source>
</evidence>
<dbReference type="PRINTS" id="PR00385">
    <property type="entry name" value="P450"/>
</dbReference>
<dbReference type="OrthoDB" id="1470350at2759"/>
<evidence type="ECO:0000256" key="6">
    <source>
        <dbReference type="RuleBase" id="RU000461"/>
    </source>
</evidence>
<dbReference type="GO" id="GO:0016705">
    <property type="term" value="F:oxidoreductase activity, acting on paired donors, with incorporation or reduction of molecular oxygen"/>
    <property type="evidence" value="ECO:0007669"/>
    <property type="project" value="InterPro"/>
</dbReference>
<dbReference type="Gene3D" id="1.10.630.10">
    <property type="entry name" value="Cytochrome P450"/>
    <property type="match status" value="1"/>
</dbReference>
<evidence type="ECO:0000313" key="8">
    <source>
        <dbReference type="Proteomes" id="UP000886653"/>
    </source>
</evidence>
<dbReference type="InterPro" id="IPR002401">
    <property type="entry name" value="Cyt_P450_E_grp-I"/>
</dbReference>
<evidence type="ECO:0000256" key="5">
    <source>
        <dbReference type="PIRSR" id="PIRSR602401-1"/>
    </source>
</evidence>
<dbReference type="PRINTS" id="PR00463">
    <property type="entry name" value="EP450I"/>
</dbReference>
<dbReference type="InterPro" id="IPR036396">
    <property type="entry name" value="Cyt_P450_sf"/>
</dbReference>
<dbReference type="AlphaFoldDB" id="A0A9P6NE38"/>
<dbReference type="GO" id="GO:0004497">
    <property type="term" value="F:monooxygenase activity"/>
    <property type="evidence" value="ECO:0007669"/>
    <property type="project" value="UniProtKB-KW"/>
</dbReference>
<keyword evidence="8" id="KW-1185">Reference proteome</keyword>
<dbReference type="Proteomes" id="UP000886653">
    <property type="component" value="Unassembled WGS sequence"/>
</dbReference>
<name>A0A9P6NE38_9BASI</name>
<comment type="cofactor">
    <cofactor evidence="5">
        <name>heme</name>
        <dbReference type="ChEBI" id="CHEBI:30413"/>
    </cofactor>
</comment>
<accession>A0A9P6NE38</accession>
<keyword evidence="5 6" id="KW-0349">Heme</keyword>
<dbReference type="SUPFAM" id="SSF48264">
    <property type="entry name" value="Cytochrome P450"/>
    <property type="match status" value="1"/>
</dbReference>
<sequence length="519" mass="60009">MTISVNINYKAIGTSERKDSYPDILSWPMYARVVWNCNNHLEWFAEQERIHGPGYSFTLPGMRMIEISRPDWIEHVQKTNFQNYVKGDFFHEVMSDVFGQGIFVTDGAAWKSTRQVTTRIFNSKNFNTIVTPAIHQTLHSFNDLLALKVKDSVTVELDDLFHRFTLDSFLRMTFGRESGCLSLNAGEKKVPFASSFDYVQSQMDLRFTFSTISFTLGRLVGRQPKMIAARKTLEEYVYDLIDVRSKTKVCTETSSDLLGLFMSFHDEKGIPLTRTELKDSALNLIIAGRFLSHSNFLKRDTTAQALSWTFFHLIENPKLLEPMRKEIDELLPTEDDLVDYDNYKQFTNVLAVFYEALRLHPSVPKNAKFALNHDKLPDGPVIEPNDFLRWSDWQMARNPEIWGPDCVEFKPSRWIDKDGKLKQYSQWKFHAFNGGPRICVGMHLGTLEGVGVIVEIVRRYDLVFPTGWLKNVPKIRKITPQSTEKTPRYLSSLTLPMAQRMKVILRTRDEAQKSVRSQE</sequence>
<comment type="similarity">
    <text evidence="1 6">Belongs to the cytochrome P450 family.</text>
</comment>
<evidence type="ECO:0000256" key="3">
    <source>
        <dbReference type="ARBA" id="ARBA00023002"/>
    </source>
</evidence>
<dbReference type="PANTHER" id="PTHR24296">
    <property type="entry name" value="CYTOCHROME P450"/>
    <property type="match status" value="1"/>
</dbReference>
<evidence type="ECO:0000313" key="7">
    <source>
        <dbReference type="EMBL" id="KAG0141991.1"/>
    </source>
</evidence>
<organism evidence="7 8">
    <name type="scientific">Cronartium quercuum f. sp. fusiforme G11</name>
    <dbReference type="NCBI Taxonomy" id="708437"/>
    <lineage>
        <taxon>Eukaryota</taxon>
        <taxon>Fungi</taxon>
        <taxon>Dikarya</taxon>
        <taxon>Basidiomycota</taxon>
        <taxon>Pucciniomycotina</taxon>
        <taxon>Pucciniomycetes</taxon>
        <taxon>Pucciniales</taxon>
        <taxon>Coleosporiaceae</taxon>
        <taxon>Cronartium</taxon>
    </lineage>
</organism>
<gene>
    <name evidence="7" type="ORF">CROQUDRAFT_673829</name>
</gene>
<comment type="caution">
    <text evidence="7">The sequence shown here is derived from an EMBL/GenBank/DDBJ whole genome shotgun (WGS) entry which is preliminary data.</text>
</comment>
<keyword evidence="4 5" id="KW-0408">Iron</keyword>
<dbReference type="GO" id="GO:0020037">
    <property type="term" value="F:heme binding"/>
    <property type="evidence" value="ECO:0007669"/>
    <property type="project" value="InterPro"/>
</dbReference>
<dbReference type="InterPro" id="IPR001128">
    <property type="entry name" value="Cyt_P450"/>
</dbReference>
<evidence type="ECO:0000256" key="1">
    <source>
        <dbReference type="ARBA" id="ARBA00010617"/>
    </source>
</evidence>
<dbReference type="PROSITE" id="PS00086">
    <property type="entry name" value="CYTOCHROME_P450"/>
    <property type="match status" value="1"/>
</dbReference>
<dbReference type="GO" id="GO:0005506">
    <property type="term" value="F:iron ion binding"/>
    <property type="evidence" value="ECO:0007669"/>
    <property type="project" value="InterPro"/>
</dbReference>
<dbReference type="EMBL" id="MU167364">
    <property type="protein sequence ID" value="KAG0141991.1"/>
    <property type="molecule type" value="Genomic_DNA"/>
</dbReference>
<proteinExistence type="inferred from homology"/>
<dbReference type="InterPro" id="IPR017972">
    <property type="entry name" value="Cyt_P450_CS"/>
</dbReference>
<reference evidence="7" key="1">
    <citation type="submission" date="2013-11" db="EMBL/GenBank/DDBJ databases">
        <title>Genome sequence of the fusiform rust pathogen reveals effectors for host alternation and coevolution with pine.</title>
        <authorList>
            <consortium name="DOE Joint Genome Institute"/>
            <person name="Smith K."/>
            <person name="Pendleton A."/>
            <person name="Kubisiak T."/>
            <person name="Anderson C."/>
            <person name="Salamov A."/>
            <person name="Aerts A."/>
            <person name="Riley R."/>
            <person name="Clum A."/>
            <person name="Lindquist E."/>
            <person name="Ence D."/>
            <person name="Campbell M."/>
            <person name="Kronenberg Z."/>
            <person name="Feau N."/>
            <person name="Dhillon B."/>
            <person name="Hamelin R."/>
            <person name="Burleigh J."/>
            <person name="Smith J."/>
            <person name="Yandell M."/>
            <person name="Nelson C."/>
            <person name="Grigoriev I."/>
            <person name="Davis J."/>
        </authorList>
    </citation>
    <scope>NUCLEOTIDE SEQUENCE</scope>
    <source>
        <strain evidence="7">G11</strain>
    </source>
</reference>
<keyword evidence="6" id="KW-0503">Monooxygenase</keyword>
<dbReference type="Pfam" id="PF00067">
    <property type="entry name" value="p450"/>
    <property type="match status" value="1"/>
</dbReference>